<dbReference type="Gene3D" id="3.30.200.20">
    <property type="entry name" value="Phosphorylase Kinase, domain 1"/>
    <property type="match status" value="1"/>
</dbReference>
<dbReference type="Proteomes" id="UP000290809">
    <property type="component" value="Unassembled WGS sequence"/>
</dbReference>
<comment type="caution">
    <text evidence="7">The sequence shown here is derived from an EMBL/GenBank/DDBJ whole genome shotgun (WGS) entry which is preliminary data.</text>
</comment>
<reference evidence="7 8" key="1">
    <citation type="journal article" date="2019" name="PLoS Pathog.">
        <title>Genome sequence of the bovine parasite Schistosoma bovis Tanzania.</title>
        <authorList>
            <person name="Oey H."/>
            <person name="Zakrzewski M."/>
            <person name="Gobert G."/>
            <person name="Gravermann K."/>
            <person name="Stoye J."/>
            <person name="Jones M."/>
            <person name="Mcmanus D."/>
            <person name="Krause L."/>
        </authorList>
    </citation>
    <scope>NUCLEOTIDE SEQUENCE [LARGE SCALE GENOMIC DNA]</scope>
    <source>
        <strain evidence="7 8">TAN1997</strain>
    </source>
</reference>
<organism evidence="7 8">
    <name type="scientific">Schistosoma bovis</name>
    <name type="common">Blood fluke</name>
    <dbReference type="NCBI Taxonomy" id="6184"/>
    <lineage>
        <taxon>Eukaryota</taxon>
        <taxon>Metazoa</taxon>
        <taxon>Spiralia</taxon>
        <taxon>Lophotrochozoa</taxon>
        <taxon>Platyhelminthes</taxon>
        <taxon>Trematoda</taxon>
        <taxon>Digenea</taxon>
        <taxon>Strigeidida</taxon>
        <taxon>Schistosomatoidea</taxon>
        <taxon>Schistosomatidae</taxon>
        <taxon>Schistosoma</taxon>
    </lineage>
</organism>
<evidence type="ECO:0000256" key="3">
    <source>
        <dbReference type="ARBA" id="ARBA00042347"/>
    </source>
</evidence>
<feature type="compositionally biased region" description="Low complexity" evidence="5">
    <location>
        <begin position="702"/>
        <end position="711"/>
    </location>
</feature>
<dbReference type="InterPro" id="IPR011009">
    <property type="entry name" value="Kinase-like_dom_sf"/>
</dbReference>
<feature type="region of interest" description="Disordered" evidence="5">
    <location>
        <begin position="680"/>
        <end position="711"/>
    </location>
</feature>
<comment type="function">
    <text evidence="4">Regulates COPI-mediated retrograde protein traffic at the interface between the Golgi apparatus and the endoplasmic reticulum. Involved in the maintenance of the Golgi apparatus morphology.</text>
</comment>
<protein>
    <recommendedName>
        <fullName evidence="2">N-terminal kinase-like protein</fullName>
    </recommendedName>
    <alternativeName>
        <fullName evidence="3">SCY1-like protein 1</fullName>
    </alternativeName>
</protein>
<dbReference type="EMBL" id="QMKO01001788">
    <property type="protein sequence ID" value="RTG86561.1"/>
    <property type="molecule type" value="Genomic_DNA"/>
</dbReference>
<evidence type="ECO:0000313" key="7">
    <source>
        <dbReference type="EMBL" id="RTG86561.1"/>
    </source>
</evidence>
<dbReference type="GO" id="GO:0004672">
    <property type="term" value="F:protein kinase activity"/>
    <property type="evidence" value="ECO:0007669"/>
    <property type="project" value="InterPro"/>
</dbReference>
<proteinExistence type="inferred from homology"/>
<dbReference type="PROSITE" id="PS50011">
    <property type="entry name" value="PROTEIN_KINASE_DOM"/>
    <property type="match status" value="1"/>
</dbReference>
<feature type="compositionally biased region" description="Polar residues" evidence="5">
    <location>
        <begin position="780"/>
        <end position="789"/>
    </location>
</feature>
<dbReference type="InterPro" id="IPR016024">
    <property type="entry name" value="ARM-type_fold"/>
</dbReference>
<dbReference type="InterPro" id="IPR051177">
    <property type="entry name" value="CIK-Related_Protein"/>
</dbReference>
<evidence type="ECO:0000256" key="4">
    <source>
        <dbReference type="ARBA" id="ARBA00056114"/>
    </source>
</evidence>
<name>A0A430QFU5_SCHBO</name>
<evidence type="ECO:0000256" key="1">
    <source>
        <dbReference type="ARBA" id="ARBA00038349"/>
    </source>
</evidence>
<sequence>MWLFTNRDSDSLLGSATSLGLNFSHDPVPGFSIDPPNSEPLGTIYGPYDFKWRLLPGQKKKTKEEVTLFVCNLSSNAATREASTILSVFQSTVKWMKTLRHPNMLTWIGGSEIGSGKLPNEIGFVTERVLPLREYLRIKADCGNFNLLSSWGIHQIAKALVFLNDDGKLAHNAVRLDSVFVTTAGEWKLGALDFVGPVNEPPPSTRQTAGFVDANTTDPYMPPDNRLVDSWGLGCLIWEIFNPSSILKDRAQLIESSYSKRIPKALVHDYRRLIAQSATKGGVKRFTVSQFLQSTRNSEKQGFLANDYVDTLLFLEEIELKDNPYMPPDNRLVDSWGLGCLIWEIFNPSSILKDRAQLIESSYSKRIPKALVHDYRRLIAQSATKGGVKRFTVSQFLQSTRNSEKQGFLANDYVDTLLFLEEIELKDSMEKSTFLKNLATQITSFPDDVCRHKILPHLVNGLRYGSAGVDALLPVLRLIPLLSDNDFQTYVLPCLLKLFSSPERATRVRLLEHLPDFVQHLQTKCIETQIFGPVSAGFTDTHPVVREATVRAMIHLAPKLSTKLLNENLIKHIITLQSRDAQGGIRTNATVCLAKLASYFSTQTQQGPILGAFLRATRDSFLPNRQAAITALAATQEYYTNDLLAGKVLPCLSFLTTDTEKSIRDDTFRAIRGILDRLEHASEHNTSNQVTSDNQTSSADNTSRTGTSGASSASALTQWALSALSFSTRILPSSSTTTTTATTKSFDTDVQSTSDPSLSSSASQLNRNSNGLERIEEKQCSNNRNSNKSARLISPKSVSKSTVNHDKESNSWDLMDNTNNPADDDDGGDDDWNLDINDVFEDVDDNKSTLNHNSENKKILSESNIPPLTPSSYWDYQPSCNQETKNKIDLDWNSNEFFDSLTLNENPIEKRTSTKKPTVKLSQSSDIMKSLPSTNHSNYQSKKSSSEHVPTRTNSSKTDKLIKSSKRQQSESNKSNVVNNASNDDGDDWGDW</sequence>
<dbReference type="Gene3D" id="1.25.10.10">
    <property type="entry name" value="Leucine-rich Repeat Variant"/>
    <property type="match status" value="1"/>
</dbReference>
<dbReference type="GO" id="GO:0005524">
    <property type="term" value="F:ATP binding"/>
    <property type="evidence" value="ECO:0007669"/>
    <property type="project" value="InterPro"/>
</dbReference>
<comment type="similarity">
    <text evidence="1">Belongs to the protein kinase superfamily.</text>
</comment>
<dbReference type="AlphaFoldDB" id="A0A430QFU5"/>
<feature type="compositionally biased region" description="Polar residues" evidence="5">
    <location>
        <begin position="920"/>
        <end position="943"/>
    </location>
</feature>
<dbReference type="PANTHER" id="PTHR12984">
    <property type="entry name" value="SCY1-RELATED S/T PROTEIN KINASE-LIKE"/>
    <property type="match status" value="1"/>
</dbReference>
<dbReference type="SUPFAM" id="SSF56112">
    <property type="entry name" value="Protein kinase-like (PK-like)"/>
    <property type="match status" value="1"/>
</dbReference>
<feature type="domain" description="Protein kinase" evidence="6">
    <location>
        <begin position="1"/>
        <end position="304"/>
    </location>
</feature>
<feature type="compositionally biased region" description="Acidic residues" evidence="5">
    <location>
        <begin position="822"/>
        <end position="834"/>
    </location>
</feature>
<evidence type="ECO:0000313" key="8">
    <source>
        <dbReference type="Proteomes" id="UP000290809"/>
    </source>
</evidence>
<gene>
    <name evidence="7" type="ORF">DC041_0006669</name>
</gene>
<evidence type="ECO:0000256" key="5">
    <source>
        <dbReference type="SAM" id="MobiDB-lite"/>
    </source>
</evidence>
<dbReference type="PANTHER" id="PTHR12984:SF3">
    <property type="entry name" value="N-TERMINAL KINASE-LIKE PROTEIN"/>
    <property type="match status" value="1"/>
</dbReference>
<feature type="compositionally biased region" description="Low complexity" evidence="5">
    <location>
        <begin position="733"/>
        <end position="745"/>
    </location>
</feature>
<feature type="compositionally biased region" description="Polar residues" evidence="5">
    <location>
        <begin position="684"/>
        <end position="701"/>
    </location>
</feature>
<dbReference type="InterPro" id="IPR011989">
    <property type="entry name" value="ARM-like"/>
</dbReference>
<evidence type="ECO:0000259" key="6">
    <source>
        <dbReference type="PROSITE" id="PS50011"/>
    </source>
</evidence>
<dbReference type="SUPFAM" id="SSF48371">
    <property type="entry name" value="ARM repeat"/>
    <property type="match status" value="1"/>
</dbReference>
<feature type="compositionally biased region" description="Low complexity" evidence="5">
    <location>
        <begin position="970"/>
        <end position="983"/>
    </location>
</feature>
<dbReference type="Gene3D" id="1.10.510.10">
    <property type="entry name" value="Transferase(Phosphotransferase) domain 1"/>
    <property type="match status" value="1"/>
</dbReference>
<dbReference type="InterPro" id="IPR000719">
    <property type="entry name" value="Prot_kinase_dom"/>
</dbReference>
<feature type="compositionally biased region" description="Low complexity" evidence="5">
    <location>
        <begin position="752"/>
        <end position="770"/>
    </location>
</feature>
<feature type="region of interest" description="Disordered" evidence="5">
    <location>
        <begin position="908"/>
        <end position="992"/>
    </location>
</feature>
<accession>A0A430QFU5</accession>
<feature type="region of interest" description="Disordered" evidence="5">
    <location>
        <begin position="733"/>
        <end position="834"/>
    </location>
</feature>
<keyword evidence="8" id="KW-1185">Reference proteome</keyword>
<evidence type="ECO:0000256" key="2">
    <source>
        <dbReference type="ARBA" id="ARBA00040972"/>
    </source>
</evidence>
<dbReference type="STRING" id="6184.A0A430QFU5"/>